<accession>A0A4S2KKF4</accession>
<feature type="transmembrane region" description="Helical" evidence="9">
    <location>
        <begin position="731"/>
        <end position="751"/>
    </location>
</feature>
<dbReference type="UniPathway" id="UPA00128">
    <property type="reaction ID" value="UER00190"/>
</dbReference>
<name>A0A4S2KKF4_9HYME</name>
<protein>
    <recommendedName>
        <fullName evidence="4">GDP-mannose 4,6-dehydratase</fullName>
        <ecNumber evidence="4">4.2.1.47</ecNumber>
    </recommendedName>
    <alternativeName>
        <fullName evidence="6">GDP-D-mannose dehydratase</fullName>
    </alternativeName>
</protein>
<dbReference type="GO" id="GO:0008446">
    <property type="term" value="F:GDP-mannose 4,6-dehydratase activity"/>
    <property type="evidence" value="ECO:0007669"/>
    <property type="project" value="UniProtKB-EC"/>
</dbReference>
<dbReference type="InterPro" id="IPR019734">
    <property type="entry name" value="TPR_rpt"/>
</dbReference>
<dbReference type="SUPFAM" id="SSF48452">
    <property type="entry name" value="TPR-like"/>
    <property type="match status" value="1"/>
</dbReference>
<gene>
    <name evidence="11" type="ORF">DBV15_05963</name>
</gene>
<dbReference type="Gene3D" id="3.40.50.720">
    <property type="entry name" value="NAD(P)-binding Rossmann-like Domain"/>
    <property type="match status" value="1"/>
</dbReference>
<evidence type="ECO:0000256" key="4">
    <source>
        <dbReference type="ARBA" id="ARBA00011989"/>
    </source>
</evidence>
<keyword evidence="7" id="KW-0802">TPR repeat</keyword>
<dbReference type="CDD" id="cd05260">
    <property type="entry name" value="GDP_MD_SDR_e"/>
    <property type="match status" value="1"/>
</dbReference>
<keyword evidence="9" id="KW-1133">Transmembrane helix</keyword>
<evidence type="ECO:0000313" key="11">
    <source>
        <dbReference type="EMBL" id="TGZ49880.1"/>
    </source>
</evidence>
<comment type="caution">
    <text evidence="11">The sequence shown here is derived from an EMBL/GenBank/DDBJ whole genome shotgun (WGS) entry which is preliminary data.</text>
</comment>
<feature type="compositionally biased region" description="Basic residues" evidence="8">
    <location>
        <begin position="8"/>
        <end position="24"/>
    </location>
</feature>
<dbReference type="InterPro" id="IPR036291">
    <property type="entry name" value="NAD(P)-bd_dom_sf"/>
</dbReference>
<evidence type="ECO:0000256" key="8">
    <source>
        <dbReference type="SAM" id="MobiDB-lite"/>
    </source>
</evidence>
<evidence type="ECO:0000256" key="2">
    <source>
        <dbReference type="ARBA" id="ARBA00004912"/>
    </source>
</evidence>
<evidence type="ECO:0000256" key="1">
    <source>
        <dbReference type="ARBA" id="ARBA00001937"/>
    </source>
</evidence>
<dbReference type="Pfam" id="PF13181">
    <property type="entry name" value="TPR_8"/>
    <property type="match status" value="1"/>
</dbReference>
<comment type="cofactor">
    <cofactor evidence="1">
        <name>NADP(+)</name>
        <dbReference type="ChEBI" id="CHEBI:58349"/>
    </cofactor>
</comment>
<dbReference type="Gene3D" id="1.25.40.10">
    <property type="entry name" value="Tetratricopeptide repeat domain"/>
    <property type="match status" value="1"/>
</dbReference>
<dbReference type="AlphaFoldDB" id="A0A4S2KKF4"/>
<dbReference type="InterPro" id="IPR006368">
    <property type="entry name" value="GDP_Man_deHydtase"/>
</dbReference>
<dbReference type="InterPro" id="IPR016040">
    <property type="entry name" value="NAD(P)-bd_dom"/>
</dbReference>
<dbReference type="STRING" id="300112.A0A4S2KKF4"/>
<dbReference type="InterPro" id="IPR011990">
    <property type="entry name" value="TPR-like_helical_dom_sf"/>
</dbReference>
<keyword evidence="12" id="KW-1185">Reference proteome</keyword>
<dbReference type="Pfam" id="PF16363">
    <property type="entry name" value="GDP_Man_Dehyd"/>
    <property type="match status" value="1"/>
</dbReference>
<dbReference type="PROSITE" id="PS50005">
    <property type="entry name" value="TPR"/>
    <property type="match status" value="2"/>
</dbReference>
<dbReference type="Proteomes" id="UP000310200">
    <property type="component" value="Unassembled WGS sequence"/>
</dbReference>
<proteinExistence type="inferred from homology"/>
<feature type="repeat" description="TPR" evidence="7">
    <location>
        <begin position="680"/>
        <end position="713"/>
    </location>
</feature>
<evidence type="ECO:0000313" key="12">
    <source>
        <dbReference type="Proteomes" id="UP000310200"/>
    </source>
</evidence>
<reference evidence="11 12" key="1">
    <citation type="journal article" date="2019" name="Philos. Trans. R. Soc. Lond., B, Biol. Sci.">
        <title>Ant behaviour and brain gene expression of defending hosts depend on the ecological success of the intruding social parasite.</title>
        <authorList>
            <person name="Kaur R."/>
            <person name="Stoldt M."/>
            <person name="Jongepier E."/>
            <person name="Feldmeyer B."/>
            <person name="Menzel F."/>
            <person name="Bornberg-Bauer E."/>
            <person name="Foitzik S."/>
        </authorList>
    </citation>
    <scope>NUCLEOTIDE SEQUENCE [LARGE SCALE GENOMIC DNA]</scope>
    <source>
        <tissue evidence="11">Whole body</tissue>
    </source>
</reference>
<dbReference type="PANTHER" id="PTHR43715">
    <property type="entry name" value="GDP-MANNOSE 4,6-DEHYDRATASE"/>
    <property type="match status" value="1"/>
</dbReference>
<dbReference type="PANTHER" id="PTHR43715:SF1">
    <property type="entry name" value="GDP-MANNOSE 4,6 DEHYDRATASE"/>
    <property type="match status" value="1"/>
</dbReference>
<keyword evidence="5" id="KW-0456">Lyase</keyword>
<keyword evidence="9" id="KW-0472">Membrane</keyword>
<dbReference type="SMART" id="SM00028">
    <property type="entry name" value="TPR"/>
    <property type="match status" value="3"/>
</dbReference>
<keyword evidence="9" id="KW-0812">Transmembrane</keyword>
<feature type="repeat" description="TPR" evidence="7">
    <location>
        <begin position="609"/>
        <end position="642"/>
    </location>
</feature>
<dbReference type="NCBIfam" id="TIGR01472">
    <property type="entry name" value="gmd"/>
    <property type="match status" value="1"/>
</dbReference>
<sequence length="794" mass="90541">MEKEEQLKRHRVKRNRNNRNRKRRDKYLYKEESNTEIFLLINVISINGSGLALDSNSINLRGKLDPRPIQATWPLAIDGSYLAEFLLEKGYDVHGIIRRASSFNTARIQHLYEDPKCHRQGKMKLHYGDMTDSSSLIKVISAIQPTEIYNLAAQSHVMVSFEVSEYTAEVDAVGTVRLLDAIRTCGLEKSVKFYHASTSELYGKVMQVPQNEKTPFYPRSPYACAKLYSFWIVVNYREAYNMFACNGILFNHESPRRGETFVTRKVTRSIAKIHLGLQDVLELGNLDAKRDWGHAKDYVQAMWLMLQQTQPDDYVIATGETHSVREFVEMAFQYVGRTIKWQGEGMNETGQDAQTGQILVRVNPKYFRPTEVDVLLGDSSKARNKFGWKPTVTFKELVKDMMDSDLELMMRLTWTEGRYALCLLILQIRLTNSRTSWRLNAADKVVKTTDFVSAIEDDPIFDILAGSVVAGNGQAWSRTATSEKHEKVQIYCQECKGFASQERRLSSYVLKDTQNISESFPLDSQVSSEQVTCASGQHGDNIILDCGKPVNFTYYDNLIGVANRNKHPLVPEPNVALMFKKNGGKTVDVDIDLLERRLKKAKREKPKSVQLYNQIGNFWRIKGDAQRSIECFRRALAVSPHNAEVLLNLARVLLVQHYLDDATYLARRSLELQPPDRNAWEQYLTLGQIFKAYGHFQEAAVHLRHALELKPDLSDAADALKEVESLPLASIHVYTLLIIVGLVLGVLFVVLTSVECDEESTLVNGQLQRPVQRHFSRAMAMRSLRLNVARNKRC</sequence>
<dbReference type="GO" id="GO:0042351">
    <property type="term" value="P:'de novo' GDP-L-fucose biosynthetic process"/>
    <property type="evidence" value="ECO:0007669"/>
    <property type="project" value="UniProtKB-UniPathway"/>
</dbReference>
<evidence type="ECO:0000256" key="7">
    <source>
        <dbReference type="PROSITE-ProRule" id="PRU00339"/>
    </source>
</evidence>
<dbReference type="Gene3D" id="3.90.25.10">
    <property type="entry name" value="UDP-galactose 4-epimerase, domain 1"/>
    <property type="match status" value="1"/>
</dbReference>
<dbReference type="HAMAP" id="MF_00955">
    <property type="entry name" value="GDP_Man_dehydratase"/>
    <property type="match status" value="1"/>
</dbReference>
<dbReference type="EC" id="4.2.1.47" evidence="4"/>
<evidence type="ECO:0000259" key="10">
    <source>
        <dbReference type="Pfam" id="PF16363"/>
    </source>
</evidence>
<evidence type="ECO:0000256" key="6">
    <source>
        <dbReference type="ARBA" id="ARBA00031085"/>
    </source>
</evidence>
<evidence type="ECO:0000256" key="9">
    <source>
        <dbReference type="SAM" id="Phobius"/>
    </source>
</evidence>
<dbReference type="EMBL" id="QBLH01002082">
    <property type="protein sequence ID" value="TGZ49880.1"/>
    <property type="molecule type" value="Genomic_DNA"/>
</dbReference>
<feature type="domain" description="NAD(P)-binding" evidence="10">
    <location>
        <begin position="78"/>
        <end position="401"/>
    </location>
</feature>
<comment type="similarity">
    <text evidence="3">Belongs to the NAD(P)-dependent epimerase/dehydratase family. GDP-mannose 4,6-dehydratase subfamily.</text>
</comment>
<dbReference type="SUPFAM" id="SSF51735">
    <property type="entry name" value="NAD(P)-binding Rossmann-fold domains"/>
    <property type="match status" value="1"/>
</dbReference>
<feature type="region of interest" description="Disordered" evidence="8">
    <location>
        <begin position="1"/>
        <end position="24"/>
    </location>
</feature>
<comment type="pathway">
    <text evidence="2">Nucleotide-sugar biosynthesis; GDP-L-fucose biosynthesis via de novo pathway; GDP-L-fucose from GDP-alpha-D-mannose: step 1/2.</text>
</comment>
<evidence type="ECO:0000256" key="3">
    <source>
        <dbReference type="ARBA" id="ARBA00009263"/>
    </source>
</evidence>
<evidence type="ECO:0000256" key="5">
    <source>
        <dbReference type="ARBA" id="ARBA00023239"/>
    </source>
</evidence>
<dbReference type="FunFam" id="3.40.50.720:FF:000924">
    <property type="entry name" value="GDP-mannose 4,6 dehydratase"/>
    <property type="match status" value="1"/>
</dbReference>
<organism evidence="11 12">
    <name type="scientific">Temnothorax longispinosus</name>
    <dbReference type="NCBI Taxonomy" id="300112"/>
    <lineage>
        <taxon>Eukaryota</taxon>
        <taxon>Metazoa</taxon>
        <taxon>Ecdysozoa</taxon>
        <taxon>Arthropoda</taxon>
        <taxon>Hexapoda</taxon>
        <taxon>Insecta</taxon>
        <taxon>Pterygota</taxon>
        <taxon>Neoptera</taxon>
        <taxon>Endopterygota</taxon>
        <taxon>Hymenoptera</taxon>
        <taxon>Apocrita</taxon>
        <taxon>Aculeata</taxon>
        <taxon>Formicoidea</taxon>
        <taxon>Formicidae</taxon>
        <taxon>Myrmicinae</taxon>
        <taxon>Temnothorax</taxon>
    </lineage>
</organism>